<proteinExistence type="inferred from homology"/>
<dbReference type="AlphaFoldDB" id="A0A9N9L0F4"/>
<name>A0A9N9L0F4_9HELO</name>
<dbReference type="PANTHER" id="PTHR21008:SF1">
    <property type="entry name" value="25S RRNA (ADENINE(2142)-N(1))-METHYLTRANSFERASE"/>
    <property type="match status" value="1"/>
</dbReference>
<dbReference type="GO" id="GO:0005730">
    <property type="term" value="C:nucleolus"/>
    <property type="evidence" value="ECO:0007669"/>
    <property type="project" value="UniProtKB-SubCell"/>
</dbReference>
<feature type="region of interest" description="Disordered" evidence="5">
    <location>
        <begin position="1"/>
        <end position="34"/>
    </location>
</feature>
<dbReference type="PANTHER" id="PTHR21008">
    <property type="entry name" value="S-ADENOSYLMETHIONINE SENSOR UPSTREAM OF MTORC1-RELATED"/>
    <property type="match status" value="1"/>
</dbReference>
<dbReference type="Pfam" id="PF11968">
    <property type="entry name" value="Bmt2"/>
    <property type="match status" value="1"/>
</dbReference>
<feature type="binding site" evidence="4">
    <location>
        <position position="122"/>
    </location>
    <ligand>
        <name>S-adenosyl-L-methionine</name>
        <dbReference type="ChEBI" id="CHEBI:59789"/>
    </ligand>
</feature>
<evidence type="ECO:0000256" key="2">
    <source>
        <dbReference type="ARBA" id="ARBA00022679"/>
    </source>
</evidence>
<dbReference type="EC" id="2.1.1.-" evidence="4"/>
<dbReference type="EMBL" id="CAJVRL010000067">
    <property type="protein sequence ID" value="CAG8955903.1"/>
    <property type="molecule type" value="Genomic_DNA"/>
</dbReference>
<comment type="caution">
    <text evidence="6">The sequence shown here is derived from an EMBL/GenBank/DDBJ whole genome shotgun (WGS) entry which is preliminary data.</text>
</comment>
<keyword evidence="3 4" id="KW-0949">S-adenosyl-L-methionine</keyword>
<keyword evidence="2 4" id="KW-0808">Transferase</keyword>
<evidence type="ECO:0000256" key="4">
    <source>
        <dbReference type="HAMAP-Rule" id="MF_03044"/>
    </source>
</evidence>
<protein>
    <recommendedName>
        <fullName evidence="4">25S rRNA adenine-N(1) methyltransferase</fullName>
        <ecNumber evidence="4">2.1.1.-</ecNumber>
    </recommendedName>
</protein>
<evidence type="ECO:0000256" key="3">
    <source>
        <dbReference type="ARBA" id="ARBA00022691"/>
    </source>
</evidence>
<evidence type="ECO:0000256" key="5">
    <source>
        <dbReference type="SAM" id="MobiDB-lite"/>
    </source>
</evidence>
<comment type="subcellular location">
    <subcellularLocation>
        <location evidence="4">Nucleus</location>
        <location evidence="4">Nucleolus</location>
    </subcellularLocation>
</comment>
<dbReference type="HAMAP" id="MF_03044">
    <property type="entry name" value="BMT2"/>
    <property type="match status" value="1"/>
</dbReference>
<gene>
    <name evidence="6" type="ORF">HYFRA_00008755</name>
</gene>
<reference evidence="6" key="1">
    <citation type="submission" date="2021-07" db="EMBL/GenBank/DDBJ databases">
        <authorList>
            <person name="Durling M."/>
        </authorList>
    </citation>
    <scope>NUCLEOTIDE SEQUENCE</scope>
</reference>
<comment type="function">
    <text evidence="4">S-adenosyl-L-methionine-dependent methyltransferase that specifically methylates the N(1) position of an adenine present in helix 65 in 25S rRNA.</text>
</comment>
<dbReference type="OrthoDB" id="5954793at2759"/>
<keyword evidence="1 4" id="KW-0489">Methyltransferase</keyword>
<dbReference type="Proteomes" id="UP000696280">
    <property type="component" value="Unassembled WGS sequence"/>
</dbReference>
<evidence type="ECO:0000313" key="6">
    <source>
        <dbReference type="EMBL" id="CAG8955903.1"/>
    </source>
</evidence>
<dbReference type="InterPro" id="IPR021867">
    <property type="entry name" value="Bmt2/SAMTOR"/>
</dbReference>
<sequence>MASKKKKPSKLKSLSSGRPPTAKPTRSISSKATRTLIRAHHTLEKQKAKAIADGDEAKAALIAKQIESKGGLKTYQKASLQGQSNERGGDSSRVLMDWLAPIVPPLKEKLQSGIPARMLEVGALSTTNACSKSRLFDIERIDLNSQSDGIKQQDFMERPLPSGPEERFDIISLSLVLNYVPDPAGKGAMLLRVLRFLNTKPDSENDTVQEFLPSLFLVLPAPCVMNSRYMDERKLEAIMKALGFVQVKKKLSNKLIYYLWRLEPSVGVNMEKKMFGFKKEELRSGKDRNNFAIVLK</sequence>
<feature type="compositionally biased region" description="Polar residues" evidence="5">
    <location>
        <begin position="24"/>
        <end position="33"/>
    </location>
</feature>
<feature type="compositionally biased region" description="Basic residues" evidence="5">
    <location>
        <begin position="1"/>
        <end position="10"/>
    </location>
</feature>
<evidence type="ECO:0000256" key="1">
    <source>
        <dbReference type="ARBA" id="ARBA00022603"/>
    </source>
</evidence>
<feature type="binding site" evidence="4">
    <location>
        <position position="142"/>
    </location>
    <ligand>
        <name>S-adenosyl-L-methionine</name>
        <dbReference type="ChEBI" id="CHEBI:59789"/>
    </ligand>
</feature>
<comment type="similarity">
    <text evidence="4">Belongs to the BMT2 family.</text>
</comment>
<dbReference type="GO" id="GO:0016433">
    <property type="term" value="F:rRNA (adenine) methyltransferase activity"/>
    <property type="evidence" value="ECO:0007669"/>
    <property type="project" value="UniProtKB-UniRule"/>
</dbReference>
<keyword evidence="7" id="KW-1185">Reference proteome</keyword>
<organism evidence="6 7">
    <name type="scientific">Hymenoscyphus fraxineus</name>
    <dbReference type="NCBI Taxonomy" id="746836"/>
    <lineage>
        <taxon>Eukaryota</taxon>
        <taxon>Fungi</taxon>
        <taxon>Dikarya</taxon>
        <taxon>Ascomycota</taxon>
        <taxon>Pezizomycotina</taxon>
        <taxon>Leotiomycetes</taxon>
        <taxon>Helotiales</taxon>
        <taxon>Helotiaceae</taxon>
        <taxon>Hymenoscyphus</taxon>
    </lineage>
</organism>
<evidence type="ECO:0000313" key="7">
    <source>
        <dbReference type="Proteomes" id="UP000696280"/>
    </source>
</evidence>
<dbReference type="InterPro" id="IPR029063">
    <property type="entry name" value="SAM-dependent_MTases_sf"/>
</dbReference>
<dbReference type="SUPFAM" id="SSF53335">
    <property type="entry name" value="S-adenosyl-L-methionine-dependent methyltransferases"/>
    <property type="match status" value="1"/>
</dbReference>
<keyword evidence="4" id="KW-0539">Nucleus</keyword>
<accession>A0A9N9L0F4</accession>